<proteinExistence type="predicted"/>
<dbReference type="EMBL" id="BAAAUX010000003">
    <property type="protein sequence ID" value="GAA2776869.1"/>
    <property type="molecule type" value="Genomic_DNA"/>
</dbReference>
<accession>A0ABN3V3T7</accession>
<evidence type="ECO:0000313" key="3">
    <source>
        <dbReference type="Proteomes" id="UP001500979"/>
    </source>
</evidence>
<dbReference type="Pfam" id="PF01872">
    <property type="entry name" value="RibD_C"/>
    <property type="match status" value="1"/>
</dbReference>
<dbReference type="InterPro" id="IPR050765">
    <property type="entry name" value="Riboflavin_Biosynth_HTPR"/>
</dbReference>
<gene>
    <name evidence="2" type="ORF">GCM10010470_07070</name>
</gene>
<feature type="domain" description="Bacterial bifunctional deaminase-reductase C-terminal" evidence="1">
    <location>
        <begin position="2"/>
        <end position="186"/>
    </location>
</feature>
<keyword evidence="3" id="KW-1185">Reference proteome</keyword>
<reference evidence="2 3" key="1">
    <citation type="journal article" date="2019" name="Int. J. Syst. Evol. Microbiol.">
        <title>The Global Catalogue of Microorganisms (GCM) 10K type strain sequencing project: providing services to taxonomists for standard genome sequencing and annotation.</title>
        <authorList>
            <consortium name="The Broad Institute Genomics Platform"/>
            <consortium name="The Broad Institute Genome Sequencing Center for Infectious Disease"/>
            <person name="Wu L."/>
            <person name="Ma J."/>
        </authorList>
    </citation>
    <scope>NUCLEOTIDE SEQUENCE [LARGE SCALE GENOMIC DNA]</scope>
    <source>
        <strain evidence="2 3">JCM 9383</strain>
    </source>
</reference>
<sequence>MRKLLVTAFLSLDGVVQAPGGADEDRDGGFACGGWAVPHFDEQLIRRMADLTEQAEVLLLGRKTYEIFAEAWPLAAADDPIGAKLNSMPKRVASRTLKSVSWQNSALLAGDVVEAVRALKRDGGGEIQVHGSGQLVQTLLRHDLVDEFHLLFFPVLVGSGKRLFAGGTVPAGLRLVESETSATGVLIGRYARHGDLELGSMGPETGNW</sequence>
<name>A0ABN3V3T7_9PSEU</name>
<organism evidence="2 3">
    <name type="scientific">Saccharopolyspora taberi</name>
    <dbReference type="NCBI Taxonomy" id="60895"/>
    <lineage>
        <taxon>Bacteria</taxon>
        <taxon>Bacillati</taxon>
        <taxon>Actinomycetota</taxon>
        <taxon>Actinomycetes</taxon>
        <taxon>Pseudonocardiales</taxon>
        <taxon>Pseudonocardiaceae</taxon>
        <taxon>Saccharopolyspora</taxon>
    </lineage>
</organism>
<comment type="caution">
    <text evidence="2">The sequence shown here is derived from an EMBL/GenBank/DDBJ whole genome shotgun (WGS) entry which is preliminary data.</text>
</comment>
<dbReference type="PANTHER" id="PTHR38011:SF2">
    <property type="entry name" value="BIFUNCTIONAL DEAMINASE-REDUCTASE DOMAIN PROTEIN"/>
    <property type="match status" value="1"/>
</dbReference>
<dbReference type="Proteomes" id="UP001500979">
    <property type="component" value="Unassembled WGS sequence"/>
</dbReference>
<dbReference type="RefSeq" id="WP_344677885.1">
    <property type="nucleotide sequence ID" value="NZ_BAAAUX010000003.1"/>
</dbReference>
<dbReference type="InterPro" id="IPR002734">
    <property type="entry name" value="RibDG_C"/>
</dbReference>
<dbReference type="PANTHER" id="PTHR38011">
    <property type="entry name" value="DIHYDROFOLATE REDUCTASE FAMILY PROTEIN (AFU_ORTHOLOGUE AFUA_8G06820)"/>
    <property type="match status" value="1"/>
</dbReference>
<protein>
    <submittedName>
        <fullName evidence="2">Dihydrofolate reductase family protein</fullName>
    </submittedName>
</protein>
<evidence type="ECO:0000313" key="2">
    <source>
        <dbReference type="EMBL" id="GAA2776869.1"/>
    </source>
</evidence>
<dbReference type="InterPro" id="IPR024072">
    <property type="entry name" value="DHFR-like_dom_sf"/>
</dbReference>
<dbReference type="SUPFAM" id="SSF53597">
    <property type="entry name" value="Dihydrofolate reductase-like"/>
    <property type="match status" value="1"/>
</dbReference>
<evidence type="ECO:0000259" key="1">
    <source>
        <dbReference type="Pfam" id="PF01872"/>
    </source>
</evidence>
<dbReference type="Gene3D" id="3.40.430.10">
    <property type="entry name" value="Dihydrofolate Reductase, subunit A"/>
    <property type="match status" value="1"/>
</dbReference>